<dbReference type="OrthoDB" id="3290771at2"/>
<dbReference type="EMBL" id="PVMZ01000002">
    <property type="protein sequence ID" value="PRX24950.1"/>
    <property type="molecule type" value="Genomic_DNA"/>
</dbReference>
<accession>A0A2T0KMV4</accession>
<dbReference type="InterPro" id="IPR002372">
    <property type="entry name" value="PQQ_rpt_dom"/>
</dbReference>
<proteinExistence type="predicted"/>
<dbReference type="Proteomes" id="UP000239415">
    <property type="component" value="Unassembled WGS sequence"/>
</dbReference>
<evidence type="ECO:0000313" key="3">
    <source>
        <dbReference type="EMBL" id="PRX24950.1"/>
    </source>
</evidence>
<organism evidence="3 4">
    <name type="scientific">Actinoplanes italicus</name>
    <dbReference type="NCBI Taxonomy" id="113567"/>
    <lineage>
        <taxon>Bacteria</taxon>
        <taxon>Bacillati</taxon>
        <taxon>Actinomycetota</taxon>
        <taxon>Actinomycetes</taxon>
        <taxon>Micromonosporales</taxon>
        <taxon>Micromonosporaceae</taxon>
        <taxon>Actinoplanes</taxon>
    </lineage>
</organism>
<evidence type="ECO:0000313" key="4">
    <source>
        <dbReference type="Proteomes" id="UP000239415"/>
    </source>
</evidence>
<feature type="domain" description="Pyrrolo-quinoline quinone repeat" evidence="2">
    <location>
        <begin position="117"/>
        <end position="324"/>
    </location>
</feature>
<gene>
    <name evidence="3" type="ORF">CLV67_102733</name>
</gene>
<feature type="transmembrane region" description="Helical" evidence="1">
    <location>
        <begin position="40"/>
        <end position="58"/>
    </location>
</feature>
<dbReference type="SUPFAM" id="SSF50998">
    <property type="entry name" value="Quinoprotein alcohol dehydrogenase-like"/>
    <property type="match status" value="1"/>
</dbReference>
<comment type="caution">
    <text evidence="3">The sequence shown here is derived from an EMBL/GenBank/DDBJ whole genome shotgun (WGS) entry which is preliminary data.</text>
</comment>
<dbReference type="InterPro" id="IPR015943">
    <property type="entry name" value="WD40/YVTN_repeat-like_dom_sf"/>
</dbReference>
<dbReference type="Gene3D" id="2.130.10.10">
    <property type="entry name" value="YVTN repeat-like/Quinoprotein amine dehydrogenase"/>
    <property type="match status" value="1"/>
</dbReference>
<sequence>MPADLDELFTALGRQADAVPLAEVEQVRRRGRQRRARSRAGMAAAAVLVLLAGTGVLLDRRHSDAEPILPATTPARIRGLAPVGEPLRTGEGRMWNGARISGDRVIGWIRAGDGSQETVAVDARTGRTLWRTTGRESFHLGVATTSKAVILLREIKPQSESLDEPADRLLLFHDPATGAKRWELRHTDRDQLVLHEDVLVRMVHETRAIEAYDLAGGRRLWTEPADGDPTKLISGMRVGPDDSEEHSGTTSALFRPDAAKAFPFTDDRVVDLSESGRITVRDIRTGKIRSVARGRAGAEELFAYEGKIYATLRIDGVWSITTPDHVLYQPDDSAEFGYPFPCGQTRVCVLERREANGAKQEARLIMIDPNTGDVIRTTGAVPRYGDNSTRLGHILTSGTGEKGTTLYDENGRARYSDDGIGGFADNGNALTLTRDAGDGRFTVRGVSNIDYQAAKLGVIPEISGRCDWNEDLLTCPAGRELWVWRLTR</sequence>
<evidence type="ECO:0000256" key="1">
    <source>
        <dbReference type="SAM" id="Phobius"/>
    </source>
</evidence>
<dbReference type="Pfam" id="PF13360">
    <property type="entry name" value="PQQ_2"/>
    <property type="match status" value="1"/>
</dbReference>
<name>A0A2T0KMV4_9ACTN</name>
<keyword evidence="1" id="KW-0812">Transmembrane</keyword>
<keyword evidence="1" id="KW-1133">Transmembrane helix</keyword>
<reference evidence="3 4" key="1">
    <citation type="submission" date="2018-03" db="EMBL/GenBank/DDBJ databases">
        <title>Genomic Encyclopedia of Archaeal and Bacterial Type Strains, Phase II (KMG-II): from individual species to whole genera.</title>
        <authorList>
            <person name="Goeker M."/>
        </authorList>
    </citation>
    <scope>NUCLEOTIDE SEQUENCE [LARGE SCALE GENOMIC DNA]</scope>
    <source>
        <strain evidence="3 4">DSM 43146</strain>
    </source>
</reference>
<keyword evidence="4" id="KW-1185">Reference proteome</keyword>
<dbReference type="InterPro" id="IPR011047">
    <property type="entry name" value="Quinoprotein_ADH-like_sf"/>
</dbReference>
<evidence type="ECO:0000259" key="2">
    <source>
        <dbReference type="Pfam" id="PF13360"/>
    </source>
</evidence>
<protein>
    <submittedName>
        <fullName evidence="3">Putative pyrroloquinoline-quinone binding quinoprotein</fullName>
    </submittedName>
</protein>
<dbReference type="RefSeq" id="WP_106316387.1">
    <property type="nucleotide sequence ID" value="NZ_BOMO01000006.1"/>
</dbReference>
<keyword evidence="1" id="KW-0472">Membrane</keyword>
<dbReference type="AlphaFoldDB" id="A0A2T0KMV4"/>